<evidence type="ECO:0000313" key="3">
    <source>
        <dbReference type="Proteomes" id="UP000233750"/>
    </source>
</evidence>
<gene>
    <name evidence="2" type="ORF">ATK30_4889</name>
</gene>
<protein>
    <submittedName>
        <fullName evidence="2">Uncharacterized protein</fullName>
    </submittedName>
</protein>
<proteinExistence type="predicted"/>
<reference evidence="2 3" key="1">
    <citation type="submission" date="2017-12" db="EMBL/GenBank/DDBJ databases">
        <title>Sequencing the genomes of 1000 Actinobacteria strains.</title>
        <authorList>
            <person name="Klenk H.-P."/>
        </authorList>
    </citation>
    <scope>NUCLEOTIDE SEQUENCE [LARGE SCALE GENOMIC DNA]</scope>
    <source>
        <strain evidence="2 3">DSM 45165</strain>
    </source>
</reference>
<evidence type="ECO:0000256" key="1">
    <source>
        <dbReference type="SAM" id="MobiDB-lite"/>
    </source>
</evidence>
<accession>A0A2N3WJG9</accession>
<feature type="region of interest" description="Disordered" evidence="1">
    <location>
        <begin position="1"/>
        <end position="33"/>
    </location>
</feature>
<sequence length="33" mass="3577">MTSDYEERPPGAKAVTSRHADHGHAISIWAGMP</sequence>
<dbReference type="Proteomes" id="UP000233750">
    <property type="component" value="Unassembled WGS sequence"/>
</dbReference>
<feature type="compositionally biased region" description="Basic and acidic residues" evidence="1">
    <location>
        <begin position="1"/>
        <end position="10"/>
    </location>
</feature>
<dbReference type="AlphaFoldDB" id="A0A2N3WJG9"/>
<keyword evidence="3" id="KW-1185">Reference proteome</keyword>
<evidence type="ECO:0000313" key="2">
    <source>
        <dbReference type="EMBL" id="PKV94021.1"/>
    </source>
</evidence>
<name>A0A2N3WJG9_9PSEU</name>
<dbReference type="EMBL" id="PJMY01000003">
    <property type="protein sequence ID" value="PKV94021.1"/>
    <property type="molecule type" value="Genomic_DNA"/>
</dbReference>
<organism evidence="2 3">
    <name type="scientific">Amycolatopsis echigonensis</name>
    <dbReference type="NCBI Taxonomy" id="2576905"/>
    <lineage>
        <taxon>Bacteria</taxon>
        <taxon>Bacillati</taxon>
        <taxon>Actinomycetota</taxon>
        <taxon>Actinomycetes</taxon>
        <taxon>Pseudonocardiales</taxon>
        <taxon>Pseudonocardiaceae</taxon>
        <taxon>Amycolatopsis</taxon>
    </lineage>
</organism>
<comment type="caution">
    <text evidence="2">The sequence shown here is derived from an EMBL/GenBank/DDBJ whole genome shotgun (WGS) entry which is preliminary data.</text>
</comment>